<comment type="caution">
    <text evidence="1">The sequence shown here is derived from an EMBL/GenBank/DDBJ whole genome shotgun (WGS) entry which is preliminary data.</text>
</comment>
<sequence>MHIFFIALLAVVGVLVAWFAALTVSKLYKGQN</sequence>
<protein>
    <submittedName>
        <fullName evidence="1">Uncharacterized protein</fullName>
    </submittedName>
</protein>
<dbReference type="Proteomes" id="UP000286931">
    <property type="component" value="Unassembled WGS sequence"/>
</dbReference>
<gene>
    <name evidence="1" type="ORF">EHYA_01920</name>
</gene>
<dbReference type="EMBL" id="BIFH01000015">
    <property type="protein sequence ID" value="GCD94260.1"/>
    <property type="molecule type" value="Genomic_DNA"/>
</dbReference>
<dbReference type="AlphaFoldDB" id="A0A401YI34"/>
<evidence type="ECO:0000313" key="1">
    <source>
        <dbReference type="EMBL" id="GCD94260.1"/>
    </source>
</evidence>
<keyword evidence="2" id="KW-1185">Reference proteome</keyword>
<proteinExistence type="predicted"/>
<organism evidence="1 2">
    <name type="scientific">Embleya hyalina</name>
    <dbReference type="NCBI Taxonomy" id="516124"/>
    <lineage>
        <taxon>Bacteria</taxon>
        <taxon>Bacillati</taxon>
        <taxon>Actinomycetota</taxon>
        <taxon>Actinomycetes</taxon>
        <taxon>Kitasatosporales</taxon>
        <taxon>Streptomycetaceae</taxon>
        <taxon>Embleya</taxon>
    </lineage>
</organism>
<reference evidence="1 2" key="1">
    <citation type="submission" date="2018-12" db="EMBL/GenBank/DDBJ databases">
        <title>Draft genome sequence of Embleya hyalina NBRC 13850T.</title>
        <authorList>
            <person name="Komaki H."/>
            <person name="Hosoyama A."/>
            <person name="Kimura A."/>
            <person name="Ichikawa N."/>
            <person name="Tamura T."/>
        </authorList>
    </citation>
    <scope>NUCLEOTIDE SEQUENCE [LARGE SCALE GENOMIC DNA]</scope>
    <source>
        <strain evidence="1 2">NBRC 13850</strain>
    </source>
</reference>
<accession>A0A401YI34</accession>
<name>A0A401YI34_9ACTN</name>
<evidence type="ECO:0000313" key="2">
    <source>
        <dbReference type="Proteomes" id="UP000286931"/>
    </source>
</evidence>